<proteinExistence type="predicted"/>
<dbReference type="Proteomes" id="UP001204015">
    <property type="component" value="Unassembled WGS sequence"/>
</dbReference>
<evidence type="ECO:0000313" key="1">
    <source>
        <dbReference type="EMBL" id="MCO6026027.1"/>
    </source>
</evidence>
<dbReference type="EMBL" id="JAMXLY010000036">
    <property type="protein sequence ID" value="MCO6026027.1"/>
    <property type="molecule type" value="Genomic_DNA"/>
</dbReference>
<sequence>MDTKAIRKPTSFRLRTDVLDILKKKAAMANRTLNNYVESLLIKDTYSDEPNETTKTAISEVLSEDKNKKDTYDSVDSLVNELMK</sequence>
<comment type="caution">
    <text evidence="1">The sequence shown here is derived from an EMBL/GenBank/DDBJ whole genome shotgun (WGS) entry which is preliminary data.</text>
</comment>
<organism evidence="1 2">
    <name type="scientific">Segatella cerevisiae</name>
    <dbReference type="NCBI Taxonomy" id="2053716"/>
    <lineage>
        <taxon>Bacteria</taxon>
        <taxon>Pseudomonadati</taxon>
        <taxon>Bacteroidota</taxon>
        <taxon>Bacteroidia</taxon>
        <taxon>Bacteroidales</taxon>
        <taxon>Prevotellaceae</taxon>
        <taxon>Segatella</taxon>
    </lineage>
</organism>
<keyword evidence="2" id="KW-1185">Reference proteome</keyword>
<name>A0ABT1C014_9BACT</name>
<reference evidence="1 2" key="1">
    <citation type="submission" date="2022-06" db="EMBL/GenBank/DDBJ databases">
        <title>A taxonomic note on the genus Prevotella: Description of four novel genera and emended description of the genera Hallella and Xylanibacter.</title>
        <authorList>
            <person name="Hitch T.C.A."/>
        </authorList>
    </citation>
    <scope>NUCLEOTIDE SEQUENCE [LARGE SCALE GENOMIC DNA]</scope>
    <source>
        <strain evidence="1 2">DSM 100619</strain>
    </source>
</reference>
<gene>
    <name evidence="1" type="ORF">NG821_09280</name>
</gene>
<accession>A0ABT1C014</accession>
<evidence type="ECO:0000313" key="2">
    <source>
        <dbReference type="Proteomes" id="UP001204015"/>
    </source>
</evidence>
<protein>
    <submittedName>
        <fullName evidence="1">Toxin-antitoxin system protein</fullName>
    </submittedName>
</protein>
<dbReference type="RefSeq" id="WP_252761385.1">
    <property type="nucleotide sequence ID" value="NZ_JAMXLY010000036.1"/>
</dbReference>